<dbReference type="PANTHER" id="PTHR34825:SF1">
    <property type="entry name" value="AAA-ATPASE-LIKE DOMAIN-CONTAINING PROTEIN"/>
    <property type="match status" value="1"/>
</dbReference>
<dbReference type="PANTHER" id="PTHR34825">
    <property type="entry name" value="CONSERVED PROTEIN, WITH A WEAK D-GALACTARATE DEHYDRATASE/ALTRONATE HYDROLASE DOMAIN"/>
    <property type="match status" value="1"/>
</dbReference>
<feature type="domain" description="AAA-ATPase-like" evidence="1">
    <location>
        <begin position="7"/>
        <end position="201"/>
    </location>
</feature>
<dbReference type="RefSeq" id="WP_013765301.1">
    <property type="nucleotide sequence ID" value="NC_015510.1"/>
</dbReference>
<dbReference type="InterPro" id="IPR027417">
    <property type="entry name" value="P-loop_NTPase"/>
</dbReference>
<dbReference type="InterPro" id="IPR018631">
    <property type="entry name" value="AAA-ATPase-like_dom"/>
</dbReference>
<dbReference type="eggNOG" id="COG1672">
    <property type="taxonomic scope" value="Bacteria"/>
</dbReference>
<reference key="2">
    <citation type="submission" date="2011-04" db="EMBL/GenBank/DDBJ databases">
        <title>Complete sequence of chromosome of Haliscomenobacter hydrossis DSM 1100.</title>
        <authorList>
            <consortium name="US DOE Joint Genome Institute (JGI-PGF)"/>
            <person name="Lucas S."/>
            <person name="Han J."/>
            <person name="Lapidus A."/>
            <person name="Bruce D."/>
            <person name="Goodwin L."/>
            <person name="Pitluck S."/>
            <person name="Peters L."/>
            <person name="Kyrpides N."/>
            <person name="Mavromatis K."/>
            <person name="Ivanova N."/>
            <person name="Ovchinnikova G."/>
            <person name="Pagani I."/>
            <person name="Daligault H."/>
            <person name="Detter J.C."/>
            <person name="Han C."/>
            <person name="Land M."/>
            <person name="Hauser L."/>
            <person name="Markowitz V."/>
            <person name="Cheng J.-F."/>
            <person name="Hugenholtz P."/>
            <person name="Woyke T."/>
            <person name="Wu D."/>
            <person name="Verbarg S."/>
            <person name="Frueling A."/>
            <person name="Brambilla E."/>
            <person name="Klenk H.-P."/>
            <person name="Eisen J.A."/>
        </authorList>
    </citation>
    <scope>NUCLEOTIDE SEQUENCE</scope>
    <source>
        <strain>DSM 1100</strain>
    </source>
</reference>
<dbReference type="Pfam" id="PF08011">
    <property type="entry name" value="PDDEXK_9"/>
    <property type="match status" value="1"/>
</dbReference>
<protein>
    <submittedName>
        <fullName evidence="2">AAA-ATPase</fullName>
    </submittedName>
</protein>
<dbReference type="EMBL" id="CP002691">
    <property type="protein sequence ID" value="AEE50755.1"/>
    <property type="molecule type" value="Genomic_DNA"/>
</dbReference>
<evidence type="ECO:0000313" key="3">
    <source>
        <dbReference type="Proteomes" id="UP000008461"/>
    </source>
</evidence>
<dbReference type="Proteomes" id="UP000008461">
    <property type="component" value="Chromosome"/>
</dbReference>
<organism evidence="2 3">
    <name type="scientific">Haliscomenobacter hydrossis (strain ATCC 27775 / DSM 1100 / LMG 10767 / O)</name>
    <dbReference type="NCBI Taxonomy" id="760192"/>
    <lineage>
        <taxon>Bacteria</taxon>
        <taxon>Pseudomonadati</taxon>
        <taxon>Bacteroidota</taxon>
        <taxon>Saprospiria</taxon>
        <taxon>Saprospirales</taxon>
        <taxon>Haliscomenobacteraceae</taxon>
        <taxon>Haliscomenobacter</taxon>
    </lineage>
</organism>
<dbReference type="SUPFAM" id="SSF52540">
    <property type="entry name" value="P-loop containing nucleoside triphosphate hydrolases"/>
    <property type="match status" value="1"/>
</dbReference>
<dbReference type="OrthoDB" id="9776605at2"/>
<reference evidence="2 3" key="1">
    <citation type="journal article" date="2011" name="Stand. Genomic Sci.">
        <title>Complete genome sequence of Haliscomenobacter hydrossis type strain (O).</title>
        <authorList>
            <consortium name="US DOE Joint Genome Institute (JGI-PGF)"/>
            <person name="Daligault H."/>
            <person name="Lapidus A."/>
            <person name="Zeytun A."/>
            <person name="Nolan M."/>
            <person name="Lucas S."/>
            <person name="Del Rio T.G."/>
            <person name="Tice H."/>
            <person name="Cheng J.F."/>
            <person name="Tapia R."/>
            <person name="Han C."/>
            <person name="Goodwin L."/>
            <person name="Pitluck S."/>
            <person name="Liolios K."/>
            <person name="Pagani I."/>
            <person name="Ivanova N."/>
            <person name="Huntemann M."/>
            <person name="Mavromatis K."/>
            <person name="Mikhailova N."/>
            <person name="Pati A."/>
            <person name="Chen A."/>
            <person name="Palaniappan K."/>
            <person name="Land M."/>
            <person name="Hauser L."/>
            <person name="Brambilla E.M."/>
            <person name="Rohde M."/>
            <person name="Verbarg S."/>
            <person name="Goker M."/>
            <person name="Bristow J."/>
            <person name="Eisen J.A."/>
            <person name="Markowitz V."/>
            <person name="Hugenholtz P."/>
            <person name="Kyrpides N.C."/>
            <person name="Klenk H.P."/>
            <person name="Woyke T."/>
        </authorList>
    </citation>
    <scope>NUCLEOTIDE SEQUENCE [LARGE SCALE GENOMIC DNA]</scope>
    <source>
        <strain evidence="3">ATCC 27775 / DSM 1100 / LMG 10767 / O</strain>
    </source>
</reference>
<evidence type="ECO:0000259" key="1">
    <source>
        <dbReference type="Pfam" id="PF09820"/>
    </source>
</evidence>
<proteinExistence type="predicted"/>
<keyword evidence="3" id="KW-1185">Reference proteome</keyword>
<gene>
    <name evidence="2" type="ordered locus">Halhy_2890</name>
</gene>
<dbReference type="STRING" id="760192.Halhy_2890"/>
<evidence type="ECO:0000313" key="2">
    <source>
        <dbReference type="EMBL" id="AEE50755.1"/>
    </source>
</evidence>
<sequence length="511" mass="59228">MARLKYPIGIQDFREIRTKGYHYLDKTTFIHRILTEGKYYFLSRPRRFGKSLLLSTIKEIYSGSRELFEDLWIADHWDWDKRHPVVHIKFAKSDYQGLGLAQAIFNELDKSAAELGVTLSKATFKERFEELLMVTTLAQGRVVLLVDEYDKPIIDYLEAPEQAKANREVLKQFYSVLKDADPYLELVFITGVSKFSKVSIFSDLNNLNDLTLHLQYSTLLGITPEELEKHFGEVLTQMEAKTPDIRHWVRRMYNGYSWDGQHHVYNPFSILNFLSSSSLRNYWFETGTPTFLIDLMRKVGRFVWNEDEFVALLDLASFDLERIDPATILFQTGYLSITELNEPEGWCKLNYPNQEVRASLEQLLLAAYQYRIGSGLPTVLELRQALERNNLDRVVEIINTAFSDIPHDLWKGATELHYHALVHLTFSLLGNYLKSEVNSSLGRCDAIVQTATHIYAFEFKLEQSAAIAIQQIIDKNYLGPFQLDTRQKVAVGINFSREKRGVDEFDWQEIA</sequence>
<dbReference type="InterPro" id="IPR012547">
    <property type="entry name" value="PDDEXK_9"/>
</dbReference>
<dbReference type="AlphaFoldDB" id="F4L457"/>
<dbReference type="KEGG" id="hhy:Halhy_2890"/>
<dbReference type="HOGENOM" id="CLU_021114_0_1_10"/>
<accession>F4L457</accession>
<dbReference type="Pfam" id="PF09820">
    <property type="entry name" value="AAA-ATPase_like"/>
    <property type="match status" value="1"/>
</dbReference>
<name>F4L457_HALH1</name>